<sequence>MREIRVDQHSDAIAELISSGAIFQEVPLGEGKVDFDANFAALQESGYGGLTIEREVGDRPRGI</sequence>
<reference evidence="1 2" key="1">
    <citation type="journal article" date="2015" name="Int. Biodeterior. Biodegradation">
        <title>Physiological and genetic screening methods for the isolation of methyl tert-butyl ether-degrading bacteria for bioremediation purposes.</title>
        <authorList>
            <person name="Guisado I.M."/>
            <person name="Purswani J."/>
            <person name="Gonzalez Lopez J."/>
            <person name="Pozo C."/>
        </authorList>
    </citation>
    <scope>NUCLEOTIDE SEQUENCE [LARGE SCALE GENOMIC DNA]</scope>
    <source>
        <strain evidence="1 2">SH7</strain>
    </source>
</reference>
<dbReference type="EMBL" id="LCZJ02000033">
    <property type="protein sequence ID" value="KTD84675.1"/>
    <property type="molecule type" value="Genomic_DNA"/>
</dbReference>
<dbReference type="AlphaFoldDB" id="A0A0W1ATU3"/>
<dbReference type="Gene3D" id="3.20.20.150">
    <property type="entry name" value="Divalent-metal-dependent TIM barrel enzymes"/>
    <property type="match status" value="1"/>
</dbReference>
<comment type="caution">
    <text evidence="1">The sequence shown here is derived from an EMBL/GenBank/DDBJ whole genome shotgun (WGS) entry which is preliminary data.</text>
</comment>
<protein>
    <submittedName>
        <fullName evidence="1">Uncharacterized protein</fullName>
    </submittedName>
</protein>
<name>A0A0W1ATU3_9BACL</name>
<dbReference type="Proteomes" id="UP000054709">
    <property type="component" value="Unassembled WGS sequence"/>
</dbReference>
<dbReference type="InterPro" id="IPR036237">
    <property type="entry name" value="Xyl_isomerase-like_sf"/>
</dbReference>
<evidence type="ECO:0000313" key="2">
    <source>
        <dbReference type="Proteomes" id="UP000054709"/>
    </source>
</evidence>
<keyword evidence="2" id="KW-1185">Reference proteome</keyword>
<gene>
    <name evidence="1" type="ORF">UQ64_23775</name>
</gene>
<organism evidence="1 2">
    <name type="scientific">Paenibacillus etheri</name>
    <dbReference type="NCBI Taxonomy" id="1306852"/>
    <lineage>
        <taxon>Bacteria</taxon>
        <taxon>Bacillati</taxon>
        <taxon>Bacillota</taxon>
        <taxon>Bacilli</taxon>
        <taxon>Bacillales</taxon>
        <taxon>Paenibacillaceae</taxon>
        <taxon>Paenibacillus</taxon>
    </lineage>
</organism>
<evidence type="ECO:0000313" key="1">
    <source>
        <dbReference type="EMBL" id="KTD84675.1"/>
    </source>
</evidence>
<dbReference type="SUPFAM" id="SSF51658">
    <property type="entry name" value="Xylose isomerase-like"/>
    <property type="match status" value="1"/>
</dbReference>
<proteinExistence type="predicted"/>
<accession>A0A0W1ATU3</accession>